<dbReference type="InterPro" id="IPR020635">
    <property type="entry name" value="Tyr_kinase_cat_dom"/>
</dbReference>
<dbReference type="Gene3D" id="1.10.510.10">
    <property type="entry name" value="Transferase(Phosphotransferase) domain 1"/>
    <property type="match status" value="1"/>
</dbReference>
<accession>A0AAN8NYD4</accession>
<dbReference type="InterPro" id="IPR011993">
    <property type="entry name" value="PH-like_dom_sf"/>
</dbReference>
<evidence type="ECO:0000256" key="13">
    <source>
        <dbReference type="ARBA" id="ARBA00051245"/>
    </source>
</evidence>
<comment type="catalytic activity">
    <reaction evidence="13 18">
        <text>L-tyrosyl-[protein] + ATP = O-phospho-L-tyrosyl-[protein] + ADP + H(+)</text>
        <dbReference type="Rhea" id="RHEA:10596"/>
        <dbReference type="Rhea" id="RHEA-COMP:10136"/>
        <dbReference type="Rhea" id="RHEA-COMP:20101"/>
        <dbReference type="ChEBI" id="CHEBI:15378"/>
        <dbReference type="ChEBI" id="CHEBI:30616"/>
        <dbReference type="ChEBI" id="CHEBI:46858"/>
        <dbReference type="ChEBI" id="CHEBI:61978"/>
        <dbReference type="ChEBI" id="CHEBI:456216"/>
        <dbReference type="EC" id="2.7.10.2"/>
    </reaction>
</comment>
<feature type="binding site" evidence="17">
    <location>
        <position position="413"/>
    </location>
    <ligand>
        <name>ATP</name>
        <dbReference type="ChEBI" id="CHEBI:30616"/>
    </ligand>
</feature>
<evidence type="ECO:0000256" key="11">
    <source>
        <dbReference type="ARBA" id="ARBA00022999"/>
    </source>
</evidence>
<dbReference type="GO" id="GO:0004715">
    <property type="term" value="F:non-membrane spanning protein tyrosine kinase activity"/>
    <property type="evidence" value="ECO:0007669"/>
    <property type="project" value="UniProtKB-EC"/>
</dbReference>
<evidence type="ECO:0000256" key="14">
    <source>
        <dbReference type="PROSITE-ProRule" id="PRU00191"/>
    </source>
</evidence>
<evidence type="ECO:0000256" key="5">
    <source>
        <dbReference type="ARBA" id="ARBA00022723"/>
    </source>
</evidence>
<dbReference type="GO" id="GO:0008270">
    <property type="term" value="F:zinc ion binding"/>
    <property type="evidence" value="ECO:0007669"/>
    <property type="project" value="UniProtKB-KW"/>
</dbReference>
<dbReference type="SMART" id="SM00326">
    <property type="entry name" value="SH3"/>
    <property type="match status" value="1"/>
</dbReference>
<dbReference type="InterPro" id="IPR001245">
    <property type="entry name" value="Ser-Thr/Tyr_kinase_cat_dom"/>
</dbReference>
<evidence type="ECO:0000256" key="4">
    <source>
        <dbReference type="ARBA" id="ARBA00022679"/>
    </source>
</evidence>
<dbReference type="Pfam" id="PF00779">
    <property type="entry name" value="BTK"/>
    <property type="match status" value="1"/>
</dbReference>
<sequence>MLSRIERKRGEVRAKPDSRGLQGLLHRKKEKGRVLLTGVHIIESAKLSNNGELNPSDTHPQGYPFQVGYQENDQKYILYLLAEKDQDRVDWIQSIRTVCLDNSPKSERYHWGVWSGKRWSCCRLSNRSARGCNVCSSWSRAALTTLLRQPSTESLINNNPTRLEEFGSFVTNSTLNSTSIMPVGAPGTPSSKNKIPEKVMLRPKVVVALYPFKAIEGGDLSLEKGAEYEVVDDSQEHWWKVKDASGTIGYIPSNYVKEKELLGLQKYEWYVGDMSRQRAESLLKQEDKEGCFVVRNSSTKGLYTLSLYTKVPHPHVKHYHIKQSARGDFFLSEKHCCGSIPDLVNYHRHNSGGLASRLKTSPCDRPVPATAGLSHDKWEISPVELMLQEELGSGQFGVVRRGKWRGSIDVAVKMMKEGTMSEDDFIAEAKVMTKLQHQNLVQLYGVCSKHRPIYIVTEYMRHGSLLNYLRRHEQTLGANVGLLLDMCIQVCKGMAYLERHNYIHRDLAARNCLVGSENVVKVADFGLARYVLDDQYTSSGGTKFPIKWAPPEVLNYTRFSSKSDVWAYGVLMWEVFTCGKMPYGRLKNTEVVERVQRGVILERPKICLKEVYDNGKFNSLKVDKSSKSGATPLQTCNLNSRDWKGCPESFDNLMTELKALMTKKCEEGLPNVTRAVAGSHENMDPDEKTRSRNILIRPKLTNPTTFWSKSEDEDAPLDQQYKTIRDEHLEGKIVNNVFKPIRSDISPEVRKSKTDKKGLDTASKAEKSIHESLRIQKIKRRTSLPFAWQEPVGFTQEVGWNADKVKTYDISYYSTILKRMNQEAASDYYSSWRKKDGKQSMKAASDECIYDDREAPESSYVKGNKNWKKERLSVTEPSSPFISTYSMDEVNQTVVRYSDSDSEPMLMTGDRGTRDIKKSKSFAEEKYSDSYYKPKKSKVPESRKPSQLDSPSSCDSASYRSRTRGKSREPTKFPRKKKTEVMESRNCKRSQSCVEETRQKIDPDIFQHLLSVLMQQNQPERIEMFSKSLPRQLKRGKHGDGNGKNMTQETAATGTLKHRKGGGKTEEQVVGKYHRQVSMQGTKKDDSQHGGRTKKPEECVIQIEDKKLWIEICKAVEKVDGRGRKLKKCA</sequence>
<evidence type="ECO:0000259" key="23">
    <source>
        <dbReference type="PROSITE" id="PS50011"/>
    </source>
</evidence>
<evidence type="ECO:0000256" key="17">
    <source>
        <dbReference type="PROSITE-ProRule" id="PRU10141"/>
    </source>
</evidence>
<feature type="region of interest" description="Disordered" evidence="19">
    <location>
        <begin position="1032"/>
        <end position="1096"/>
    </location>
</feature>
<dbReference type="InterPro" id="IPR000719">
    <property type="entry name" value="Prot_kinase_dom"/>
</dbReference>
<dbReference type="GO" id="GO:0030036">
    <property type="term" value="P:actin cytoskeleton organization"/>
    <property type="evidence" value="ECO:0007669"/>
    <property type="project" value="UniProtKB-ARBA"/>
</dbReference>
<dbReference type="Pfam" id="PF00018">
    <property type="entry name" value="SH3_1"/>
    <property type="match status" value="1"/>
</dbReference>
<dbReference type="InterPro" id="IPR001452">
    <property type="entry name" value="SH3_domain"/>
</dbReference>
<evidence type="ECO:0000256" key="10">
    <source>
        <dbReference type="ARBA" id="ARBA00022840"/>
    </source>
</evidence>
<dbReference type="PROSITE" id="PS00109">
    <property type="entry name" value="PROTEIN_KINASE_TYR"/>
    <property type="match status" value="1"/>
</dbReference>
<dbReference type="GO" id="GO:0005524">
    <property type="term" value="F:ATP binding"/>
    <property type="evidence" value="ECO:0007669"/>
    <property type="project" value="UniProtKB-UniRule"/>
</dbReference>
<evidence type="ECO:0000256" key="12">
    <source>
        <dbReference type="ARBA" id="ARBA00023137"/>
    </source>
</evidence>
<dbReference type="SMART" id="SM00219">
    <property type="entry name" value="TyrKc"/>
    <property type="match status" value="1"/>
</dbReference>
<evidence type="ECO:0000256" key="3">
    <source>
        <dbReference type="ARBA" id="ARBA00022553"/>
    </source>
</evidence>
<evidence type="ECO:0000256" key="8">
    <source>
        <dbReference type="ARBA" id="ARBA00022777"/>
    </source>
</evidence>
<dbReference type="PRINTS" id="PR00109">
    <property type="entry name" value="TYRKINASE"/>
</dbReference>
<feature type="compositionally biased region" description="Basic and acidic residues" evidence="19">
    <location>
        <begin position="911"/>
        <end position="928"/>
    </location>
</feature>
<feature type="domain" description="Protein kinase" evidence="23">
    <location>
        <begin position="385"/>
        <end position="700"/>
    </location>
</feature>
<dbReference type="InterPro" id="IPR036860">
    <property type="entry name" value="SH2_dom_sf"/>
</dbReference>
<dbReference type="PANTHER" id="PTHR24418">
    <property type="entry name" value="TYROSINE-PROTEIN KINASE"/>
    <property type="match status" value="1"/>
</dbReference>
<feature type="region of interest" description="Disordered" evidence="19">
    <location>
        <begin position="1"/>
        <end position="23"/>
    </location>
</feature>
<comment type="caution">
    <text evidence="24">The sequence shown here is derived from an EMBL/GenBank/DDBJ whole genome shotgun (WGS) entry which is preliminary data.</text>
</comment>
<dbReference type="GO" id="GO:0005737">
    <property type="term" value="C:cytoplasm"/>
    <property type="evidence" value="ECO:0007669"/>
    <property type="project" value="UniProtKB-ARBA"/>
</dbReference>
<comment type="similarity">
    <text evidence="18">Belongs to the protein kinase superfamily. Tyr protein kinase family.</text>
</comment>
<dbReference type="SUPFAM" id="SSF50729">
    <property type="entry name" value="PH domain-like"/>
    <property type="match status" value="1"/>
</dbReference>
<dbReference type="CDD" id="cd09934">
    <property type="entry name" value="SH2_Tec_family"/>
    <property type="match status" value="1"/>
</dbReference>
<keyword evidence="12 18" id="KW-0829">Tyrosine-protein kinase</keyword>
<feature type="domain" description="SH3" evidence="21">
    <location>
        <begin position="201"/>
        <end position="261"/>
    </location>
</feature>
<dbReference type="SUPFAM" id="SSF55550">
    <property type="entry name" value="SH2 domain"/>
    <property type="match status" value="1"/>
</dbReference>
<keyword evidence="4 18" id="KW-0808">Transferase</keyword>
<dbReference type="FunFam" id="3.30.505.10:FF:000045">
    <property type="entry name" value="Tyrosine-protein kinase"/>
    <property type="match status" value="1"/>
</dbReference>
<dbReference type="FunFam" id="1.10.510.10:FF:000052">
    <property type="entry name" value="Tyrosine-protein kinase"/>
    <property type="match status" value="1"/>
</dbReference>
<feature type="compositionally biased region" description="Polar residues" evidence="19">
    <location>
        <begin position="947"/>
        <end position="960"/>
    </location>
</feature>
<dbReference type="SUPFAM" id="SSF56112">
    <property type="entry name" value="Protein kinase-like (PK-like)"/>
    <property type="match status" value="1"/>
</dbReference>
<gene>
    <name evidence="24" type="primary">BTK29A</name>
    <name evidence="24" type="ORF">RUM43_006546</name>
</gene>
<evidence type="ECO:0000313" key="24">
    <source>
        <dbReference type="EMBL" id="KAK6626239.1"/>
    </source>
</evidence>
<dbReference type="EC" id="2.7.10.2" evidence="18"/>
<dbReference type="PROSITE" id="PS50001">
    <property type="entry name" value="SH2"/>
    <property type="match status" value="1"/>
</dbReference>
<dbReference type="PROSITE" id="PS00107">
    <property type="entry name" value="PROTEIN_KINASE_ATP"/>
    <property type="match status" value="1"/>
</dbReference>
<dbReference type="PRINTS" id="PR00401">
    <property type="entry name" value="SH2DOMAIN"/>
</dbReference>
<keyword evidence="5" id="KW-0479">Metal-binding</keyword>
<dbReference type="GO" id="GO:0048468">
    <property type="term" value="P:cell development"/>
    <property type="evidence" value="ECO:0007669"/>
    <property type="project" value="UniProtKB-ARBA"/>
</dbReference>
<dbReference type="Gene3D" id="2.30.29.30">
    <property type="entry name" value="Pleckstrin-homology domain (PH domain)/Phosphotyrosine-binding domain (PTB)"/>
    <property type="match status" value="1"/>
</dbReference>
<evidence type="ECO:0000256" key="2">
    <source>
        <dbReference type="ARBA" id="ARBA00022443"/>
    </source>
</evidence>
<keyword evidence="7 16" id="KW-0863">Zinc-finger</keyword>
<dbReference type="InterPro" id="IPR050198">
    <property type="entry name" value="Non-receptor_tyrosine_kinases"/>
</dbReference>
<dbReference type="Gene3D" id="2.30.30.40">
    <property type="entry name" value="SH3 Domains"/>
    <property type="match status" value="1"/>
</dbReference>
<keyword evidence="3" id="KW-0597">Phosphoprotein</keyword>
<dbReference type="InterPro" id="IPR017441">
    <property type="entry name" value="Protein_kinase_ATP_BS"/>
</dbReference>
<dbReference type="Proteomes" id="UP001372834">
    <property type="component" value="Unassembled WGS sequence"/>
</dbReference>
<evidence type="ECO:0000259" key="21">
    <source>
        <dbReference type="PROSITE" id="PS50002"/>
    </source>
</evidence>
<reference evidence="24 25" key="1">
    <citation type="submission" date="2023-10" db="EMBL/GenBank/DDBJ databases">
        <title>Genomes of two closely related lineages of the louse Polyplax serrata with different host specificities.</title>
        <authorList>
            <person name="Martinu J."/>
            <person name="Tarabai H."/>
            <person name="Stefka J."/>
            <person name="Hypsa V."/>
        </authorList>
    </citation>
    <scope>NUCLEOTIDE SEQUENCE [LARGE SCALE GENOMIC DNA]</scope>
    <source>
        <strain evidence="24">HR10_N</strain>
    </source>
</reference>
<protein>
    <recommendedName>
        <fullName evidence="18">Tyrosine-protein kinase</fullName>
        <ecNumber evidence="18">2.7.10.2</ecNumber>
    </recommendedName>
</protein>
<dbReference type="GO" id="GO:0002009">
    <property type="term" value="P:morphogenesis of an epithelium"/>
    <property type="evidence" value="ECO:0007669"/>
    <property type="project" value="UniProtKB-ARBA"/>
</dbReference>
<keyword evidence="10 17" id="KW-0067">ATP-binding</keyword>
<keyword evidence="9" id="KW-0862">Zinc</keyword>
<dbReference type="Pfam" id="PF00017">
    <property type="entry name" value="SH2"/>
    <property type="match status" value="1"/>
</dbReference>
<dbReference type="GO" id="GO:0007424">
    <property type="term" value="P:open tracheal system development"/>
    <property type="evidence" value="ECO:0007669"/>
    <property type="project" value="UniProtKB-ARBA"/>
</dbReference>
<feature type="compositionally biased region" description="Basic and acidic residues" evidence="19">
    <location>
        <begin position="1"/>
        <end position="18"/>
    </location>
</feature>
<dbReference type="InterPro" id="IPR001849">
    <property type="entry name" value="PH_domain"/>
</dbReference>
<dbReference type="PROSITE" id="PS51113">
    <property type="entry name" value="ZF_BTK"/>
    <property type="match status" value="1"/>
</dbReference>
<comment type="cofactor">
    <cofactor evidence="1">
        <name>Zn(2+)</name>
        <dbReference type="ChEBI" id="CHEBI:29105"/>
    </cofactor>
</comment>
<evidence type="ECO:0000256" key="15">
    <source>
        <dbReference type="PROSITE-ProRule" id="PRU00192"/>
    </source>
</evidence>
<keyword evidence="8 18" id="KW-0418">Kinase</keyword>
<keyword evidence="6 17" id="KW-0547">Nucleotide-binding</keyword>
<dbReference type="SUPFAM" id="SSF50044">
    <property type="entry name" value="SH3-domain"/>
    <property type="match status" value="1"/>
</dbReference>
<feature type="compositionally biased region" description="Basic and acidic residues" evidence="19">
    <location>
        <begin position="1082"/>
        <end position="1096"/>
    </location>
</feature>
<evidence type="ECO:0000259" key="20">
    <source>
        <dbReference type="PROSITE" id="PS50001"/>
    </source>
</evidence>
<feature type="domain" description="PH" evidence="22">
    <location>
        <begin position="1"/>
        <end position="100"/>
    </location>
</feature>
<name>A0AAN8NYD4_POLSC</name>
<dbReference type="InterPro" id="IPR011009">
    <property type="entry name" value="Kinase-like_dom_sf"/>
</dbReference>
<evidence type="ECO:0000256" key="1">
    <source>
        <dbReference type="ARBA" id="ARBA00001947"/>
    </source>
</evidence>
<keyword evidence="2 15" id="KW-0728">SH3 domain</keyword>
<dbReference type="Gene3D" id="3.30.505.10">
    <property type="entry name" value="SH2 domain"/>
    <property type="match status" value="1"/>
</dbReference>
<dbReference type="GO" id="GO:0035556">
    <property type="term" value="P:intracellular signal transduction"/>
    <property type="evidence" value="ECO:0007669"/>
    <property type="project" value="InterPro"/>
</dbReference>
<dbReference type="SMART" id="SM00252">
    <property type="entry name" value="SH2"/>
    <property type="match status" value="1"/>
</dbReference>
<keyword evidence="11 14" id="KW-0727">SH2 domain</keyword>
<dbReference type="InterPro" id="IPR000980">
    <property type="entry name" value="SH2"/>
</dbReference>
<dbReference type="InterPro" id="IPR036028">
    <property type="entry name" value="SH3-like_dom_sf"/>
</dbReference>
<dbReference type="PROSITE" id="PS50011">
    <property type="entry name" value="PROTEIN_KINASE_DOM"/>
    <property type="match status" value="1"/>
</dbReference>
<dbReference type="CDD" id="cd11768">
    <property type="entry name" value="SH3_Tec_like"/>
    <property type="match status" value="1"/>
</dbReference>
<organism evidence="24 25">
    <name type="scientific">Polyplax serrata</name>
    <name type="common">Common mouse louse</name>
    <dbReference type="NCBI Taxonomy" id="468196"/>
    <lineage>
        <taxon>Eukaryota</taxon>
        <taxon>Metazoa</taxon>
        <taxon>Ecdysozoa</taxon>
        <taxon>Arthropoda</taxon>
        <taxon>Hexapoda</taxon>
        <taxon>Insecta</taxon>
        <taxon>Pterygota</taxon>
        <taxon>Neoptera</taxon>
        <taxon>Paraneoptera</taxon>
        <taxon>Psocodea</taxon>
        <taxon>Troctomorpha</taxon>
        <taxon>Phthiraptera</taxon>
        <taxon>Anoplura</taxon>
        <taxon>Polyplacidae</taxon>
        <taxon>Polyplax</taxon>
    </lineage>
</organism>
<dbReference type="InterPro" id="IPR008266">
    <property type="entry name" value="Tyr_kinase_AS"/>
</dbReference>
<proteinExistence type="inferred from homology"/>
<evidence type="ECO:0000256" key="16">
    <source>
        <dbReference type="PROSITE-ProRule" id="PRU00432"/>
    </source>
</evidence>
<evidence type="ECO:0000256" key="6">
    <source>
        <dbReference type="ARBA" id="ARBA00022741"/>
    </source>
</evidence>
<dbReference type="AlphaFoldDB" id="A0AAN8NYD4"/>
<dbReference type="FunFam" id="2.30.30.40:FF:000190">
    <property type="entry name" value="Tyrosine-protein kinase"/>
    <property type="match status" value="1"/>
</dbReference>
<evidence type="ECO:0000313" key="25">
    <source>
        <dbReference type="Proteomes" id="UP001372834"/>
    </source>
</evidence>
<evidence type="ECO:0000256" key="7">
    <source>
        <dbReference type="ARBA" id="ARBA00022771"/>
    </source>
</evidence>
<dbReference type="EMBL" id="JAWJWE010000037">
    <property type="protein sequence ID" value="KAK6626239.1"/>
    <property type="molecule type" value="Genomic_DNA"/>
</dbReference>
<dbReference type="Pfam" id="PF07714">
    <property type="entry name" value="PK_Tyr_Ser-Thr"/>
    <property type="match status" value="1"/>
</dbReference>
<feature type="compositionally biased region" description="Polar residues" evidence="19">
    <location>
        <begin position="1044"/>
        <end position="1053"/>
    </location>
</feature>
<dbReference type="PROSITE" id="PS50003">
    <property type="entry name" value="PH_DOMAIN"/>
    <property type="match status" value="1"/>
</dbReference>
<dbReference type="PROSITE" id="PS50002">
    <property type="entry name" value="SH3"/>
    <property type="match status" value="1"/>
</dbReference>
<dbReference type="FunFam" id="3.30.200.20:FF:000053">
    <property type="entry name" value="Tyrosine-protein kinase"/>
    <property type="match status" value="1"/>
</dbReference>
<evidence type="ECO:0000256" key="9">
    <source>
        <dbReference type="ARBA" id="ARBA00022833"/>
    </source>
</evidence>
<dbReference type="GO" id="GO:0007435">
    <property type="term" value="P:salivary gland morphogenesis"/>
    <property type="evidence" value="ECO:0007669"/>
    <property type="project" value="UniProtKB-ARBA"/>
</dbReference>
<dbReference type="InterPro" id="IPR001562">
    <property type="entry name" value="Znf_Btk_motif"/>
</dbReference>
<evidence type="ECO:0000259" key="22">
    <source>
        <dbReference type="PROSITE" id="PS50003"/>
    </source>
</evidence>
<evidence type="ECO:0000256" key="19">
    <source>
        <dbReference type="SAM" id="MobiDB-lite"/>
    </source>
</evidence>
<feature type="domain" description="SH2" evidence="20">
    <location>
        <begin position="269"/>
        <end position="362"/>
    </location>
</feature>
<feature type="region of interest" description="Disordered" evidence="19">
    <location>
        <begin position="896"/>
        <end position="990"/>
    </location>
</feature>
<evidence type="ECO:0000256" key="18">
    <source>
        <dbReference type="RuleBase" id="RU362096"/>
    </source>
</evidence>